<evidence type="ECO:0000313" key="2">
    <source>
        <dbReference type="Proteomes" id="UP000014254"/>
    </source>
</evidence>
<accession>S2JE54</accession>
<dbReference type="VEuPathDB" id="FungiDB:HMPREF1544_04679"/>
<dbReference type="OrthoDB" id="5514950at2759"/>
<reference evidence="2" key="1">
    <citation type="submission" date="2013-05" db="EMBL/GenBank/DDBJ databases">
        <title>The Genome sequence of Mucor circinelloides f. circinelloides 1006PhL.</title>
        <authorList>
            <consortium name="The Broad Institute Genomics Platform"/>
            <person name="Cuomo C."/>
            <person name="Earl A."/>
            <person name="Findley K."/>
            <person name="Lee S.C."/>
            <person name="Walker B."/>
            <person name="Young S."/>
            <person name="Zeng Q."/>
            <person name="Gargeya S."/>
            <person name="Fitzgerald M."/>
            <person name="Haas B."/>
            <person name="Abouelleil A."/>
            <person name="Allen A.W."/>
            <person name="Alvarado L."/>
            <person name="Arachchi H.M."/>
            <person name="Berlin A.M."/>
            <person name="Chapman S.B."/>
            <person name="Gainer-Dewar J."/>
            <person name="Goldberg J."/>
            <person name="Griggs A."/>
            <person name="Gujja S."/>
            <person name="Hansen M."/>
            <person name="Howarth C."/>
            <person name="Imamovic A."/>
            <person name="Ireland A."/>
            <person name="Larimer J."/>
            <person name="McCowan C."/>
            <person name="Murphy C."/>
            <person name="Pearson M."/>
            <person name="Poon T.W."/>
            <person name="Priest M."/>
            <person name="Roberts A."/>
            <person name="Saif S."/>
            <person name="Shea T."/>
            <person name="Sisk P."/>
            <person name="Sykes S."/>
            <person name="Wortman J."/>
            <person name="Nusbaum C."/>
            <person name="Birren B."/>
        </authorList>
    </citation>
    <scope>NUCLEOTIDE SEQUENCE [LARGE SCALE GENOMIC DNA]</scope>
    <source>
        <strain evidence="2">1006PhL</strain>
    </source>
</reference>
<dbReference type="EMBL" id="KE123949">
    <property type="protein sequence ID" value="EPB88566.1"/>
    <property type="molecule type" value="Genomic_DNA"/>
</dbReference>
<dbReference type="eggNOG" id="KOG1075">
    <property type="taxonomic scope" value="Eukaryota"/>
</dbReference>
<dbReference type="OMA" id="ATFIRLE"/>
<dbReference type="InParanoid" id="S2JE54"/>
<evidence type="ECO:0000313" key="1">
    <source>
        <dbReference type="EMBL" id="EPB88566.1"/>
    </source>
</evidence>
<dbReference type="Proteomes" id="UP000014254">
    <property type="component" value="Unassembled WGS sequence"/>
</dbReference>
<organism evidence="1 2">
    <name type="scientific">Mucor circinelloides f. circinelloides (strain 1006PhL)</name>
    <name type="common">Mucormycosis agent</name>
    <name type="synonym">Calyptromyces circinelloides</name>
    <dbReference type="NCBI Taxonomy" id="1220926"/>
    <lineage>
        <taxon>Eukaryota</taxon>
        <taxon>Fungi</taxon>
        <taxon>Fungi incertae sedis</taxon>
        <taxon>Mucoromycota</taxon>
        <taxon>Mucoromycotina</taxon>
        <taxon>Mucoromycetes</taxon>
        <taxon>Mucorales</taxon>
        <taxon>Mucorineae</taxon>
        <taxon>Mucoraceae</taxon>
        <taxon>Mucor</taxon>
    </lineage>
</organism>
<name>S2JE54_MUCC1</name>
<proteinExistence type="predicted"/>
<dbReference type="AlphaFoldDB" id="S2JE54"/>
<protein>
    <submittedName>
        <fullName evidence="1">Uncharacterized protein</fullName>
    </submittedName>
</protein>
<sequence>MLGLVQYLFDEVSVQVLVSGAVFDRFRPGTGVVLRVPFNSQVVEPPPRLYNGLWLNSLTYADNVVLIGTSEPMPLLLSRVEKHSLSLSYRWNPLKSVVLNSGGGDTGVSPGLGGVSLSLYGQAILSANSFIYLGLPFNSKGAMRGLQSLGLHSAGFSRLLSAKLYATFIRLELESGLSISCFLKRRLKLLGKAQNQCLRLAFGGHRTSSVVVFRHMTNLPTMEERVNTLTCKMLWRVYTQLPDDTLLMILVPSLVSFKHRLNKLAIKNPAKL</sequence>
<keyword evidence="2" id="KW-1185">Reference proteome</keyword>
<gene>
    <name evidence="1" type="ORF">HMPREF1544_04679</name>
</gene>